<dbReference type="Gene3D" id="3.40.50.150">
    <property type="entry name" value="Vaccinia Virus protein VP39"/>
    <property type="match status" value="1"/>
</dbReference>
<dbReference type="AlphaFoldDB" id="A0A0H2XRM3"/>
<dbReference type="Pfam" id="PF13578">
    <property type="entry name" value="Methyltransf_24"/>
    <property type="match status" value="1"/>
</dbReference>
<dbReference type="GO" id="GO:0008171">
    <property type="term" value="F:O-methyltransferase activity"/>
    <property type="evidence" value="ECO:0007669"/>
    <property type="project" value="InterPro"/>
</dbReference>
<dbReference type="PROSITE" id="PS51682">
    <property type="entry name" value="SAM_OMT_I"/>
    <property type="match status" value="1"/>
</dbReference>
<gene>
    <name evidence="4" type="ordered locus">Bcen_1768</name>
</gene>
<evidence type="ECO:0000313" key="4">
    <source>
        <dbReference type="EMBL" id="ABF76671.1"/>
    </source>
</evidence>
<evidence type="ECO:0000256" key="2">
    <source>
        <dbReference type="ARBA" id="ARBA00022679"/>
    </source>
</evidence>
<sequence>MADSGRWKRRLRDQSRQGMHLVSTTHALLQRLHEESQREIIARARAQFQGPNEAFPTLVDEYEALAPRLRGRFLETFGLFTEDFESSAGSALSLAVSAETGRFLRNMVLAQRPTRILELGSSCGVSTLYFADALRTLGRGVVIATECDALKCARLRAHVEAAGLDAYVDLREGDVFETVAALDGTVDMVFIDVWADAYLKLFKQIERLLRPGSVVLADNMYTAEDAVRPYKRYLNEDPRFSTTTLDFESGVEFTVVVA</sequence>
<name>A0A0H2XRM3_BURO1</name>
<reference evidence="4" key="1">
    <citation type="submission" date="2006-05" db="EMBL/GenBank/DDBJ databases">
        <title>Complete sequence of chromosome 1 of Burkholderia cenocepacia AU 1054.</title>
        <authorList>
            <consortium name="US DOE Joint Genome Institute"/>
            <person name="Copeland A."/>
            <person name="Lucas S."/>
            <person name="Lapidus A."/>
            <person name="Barry K."/>
            <person name="Detter J.C."/>
            <person name="Glavina del Rio T."/>
            <person name="Hammon N."/>
            <person name="Israni S."/>
            <person name="Dalin E."/>
            <person name="Tice H."/>
            <person name="Pitluck S."/>
            <person name="Chain P."/>
            <person name="Malfatti S."/>
            <person name="Shin M."/>
            <person name="Vergez L."/>
            <person name="Schmutz J."/>
            <person name="Larimer F."/>
            <person name="Land M."/>
            <person name="Hauser L."/>
            <person name="Kyrpides N."/>
            <person name="Lykidis A."/>
            <person name="LiPuma J.J."/>
            <person name="Konstantinidis K."/>
            <person name="Tiedje J.M."/>
            <person name="Richardson P."/>
        </authorList>
    </citation>
    <scope>NUCLEOTIDE SEQUENCE [LARGE SCALE GENOMIC DNA]</scope>
    <source>
        <strain evidence="4">AU 1054</strain>
    </source>
</reference>
<evidence type="ECO:0000256" key="1">
    <source>
        <dbReference type="ARBA" id="ARBA00022603"/>
    </source>
</evidence>
<organism evidence="4">
    <name type="scientific">Burkholderia orbicola (strain AU 1054)</name>
    <dbReference type="NCBI Taxonomy" id="331271"/>
    <lineage>
        <taxon>Bacteria</taxon>
        <taxon>Pseudomonadati</taxon>
        <taxon>Pseudomonadota</taxon>
        <taxon>Betaproteobacteria</taxon>
        <taxon>Burkholderiales</taxon>
        <taxon>Burkholderiaceae</taxon>
        <taxon>Burkholderia</taxon>
        <taxon>Burkholderia cepacia complex</taxon>
        <taxon>Burkholderia orbicola</taxon>
    </lineage>
</organism>
<dbReference type="InterPro" id="IPR029063">
    <property type="entry name" value="SAM-dependent_MTases_sf"/>
</dbReference>
<dbReference type="EMBL" id="CP000378">
    <property type="protein sequence ID" value="ABF76671.1"/>
    <property type="molecule type" value="Genomic_DNA"/>
</dbReference>
<keyword evidence="3" id="KW-0949">S-adenosyl-L-methionine</keyword>
<keyword evidence="2 4" id="KW-0808">Transferase</keyword>
<dbReference type="PANTHER" id="PTHR43167">
    <property type="entry name" value="PUTATIVE (AFU_ORTHOLOGUE AFUA_6G01830)-RELATED"/>
    <property type="match status" value="1"/>
</dbReference>
<dbReference type="SUPFAM" id="SSF53335">
    <property type="entry name" value="S-adenosyl-L-methionine-dependent methyltransferases"/>
    <property type="match status" value="1"/>
</dbReference>
<dbReference type="GO" id="GO:0032259">
    <property type="term" value="P:methylation"/>
    <property type="evidence" value="ECO:0007669"/>
    <property type="project" value="UniProtKB-KW"/>
</dbReference>
<protein>
    <submittedName>
        <fullName evidence="4">O-methyltransferase, family 3</fullName>
    </submittedName>
</protein>
<keyword evidence="1 4" id="KW-0489">Methyltransferase</keyword>
<evidence type="ECO:0000256" key="3">
    <source>
        <dbReference type="ARBA" id="ARBA00022691"/>
    </source>
</evidence>
<dbReference type="CDD" id="cd02440">
    <property type="entry name" value="AdoMet_MTases"/>
    <property type="match status" value="1"/>
</dbReference>
<accession>A0A0H2XRM3</accession>
<proteinExistence type="predicted"/>
<dbReference type="HOGENOM" id="CLU_1159383_0_0_4"/>
<dbReference type="PANTHER" id="PTHR43167:SF1">
    <property type="entry name" value="PUTATIVE (AFU_ORTHOLOGUE AFUA_6G01830)-RELATED"/>
    <property type="match status" value="1"/>
</dbReference>
<dbReference type="InterPro" id="IPR002935">
    <property type="entry name" value="SAM_O-MeTrfase"/>
</dbReference>